<dbReference type="InterPro" id="IPR025364">
    <property type="entry name" value="DUF4268"/>
</dbReference>
<dbReference type="GO" id="GO:0003676">
    <property type="term" value="F:nucleic acid binding"/>
    <property type="evidence" value="ECO:0007669"/>
    <property type="project" value="InterPro"/>
</dbReference>
<name>A0A318HAZ0_9BURK</name>
<dbReference type="Proteomes" id="UP000247811">
    <property type="component" value="Unassembled WGS sequence"/>
</dbReference>
<evidence type="ECO:0000313" key="3">
    <source>
        <dbReference type="Proteomes" id="UP000247811"/>
    </source>
</evidence>
<gene>
    <name evidence="2" type="ORF">C7444_108150</name>
</gene>
<reference evidence="2 3" key="1">
    <citation type="submission" date="2018-05" db="EMBL/GenBank/DDBJ databases">
        <title>Genomic Encyclopedia of Type Strains, Phase IV (KMG-IV): sequencing the most valuable type-strain genomes for metagenomic binning, comparative biology and taxonomic classification.</title>
        <authorList>
            <person name="Goeker M."/>
        </authorList>
    </citation>
    <scope>NUCLEOTIDE SEQUENCE [LARGE SCALE GENOMIC DNA]</scope>
    <source>
        <strain evidence="2 3">DSM 566</strain>
    </source>
</reference>
<dbReference type="OrthoDB" id="570199at2"/>
<protein>
    <submittedName>
        <fullName evidence="2">Uncharacterized protein DUF4268</fullName>
    </submittedName>
</protein>
<dbReference type="Gene3D" id="3.40.1350.10">
    <property type="match status" value="1"/>
</dbReference>
<evidence type="ECO:0000259" key="1">
    <source>
        <dbReference type="Pfam" id="PF14088"/>
    </source>
</evidence>
<sequence>MPLFHYTTDRLQPVAETTFGAEGILERQDLQRLLREQIDALGERLLVIAEEFGDWADSARRIDLLCLDTDANLVVVELKRTEGGGHMELQALRYAAMVSTMRFEQLVDTHAKYLNRLAAGPAPDTDAARAAILGFLNWTEVDESQFAQDVRIVLASANFGRELTTAVMWLNERNLDIRCVRLKLYRLNAETVLLDVQQIIPLPEAAEFQTRIDVKKQAERQDRSDRKVLRAQFWEALLVAAKPQCATHAGRAATSDGWLSGSVGRAGFVLNYVVRRDDAQVELWIALGTGKAALNKAAFHGLKAQQAAIEADFGATLEWQELPEGEGCRIRYVLPDGGYHSPAEQWPQIQARMIDAMVRMDRAMRTRVARLAF</sequence>
<organism evidence="2 3">
    <name type="scientific">Sphaerotilus hippei</name>
    <dbReference type="NCBI Taxonomy" id="744406"/>
    <lineage>
        <taxon>Bacteria</taxon>
        <taxon>Pseudomonadati</taxon>
        <taxon>Pseudomonadota</taxon>
        <taxon>Betaproteobacteria</taxon>
        <taxon>Burkholderiales</taxon>
        <taxon>Sphaerotilaceae</taxon>
        <taxon>Sphaerotilus</taxon>
    </lineage>
</organism>
<dbReference type="InterPro" id="IPR011856">
    <property type="entry name" value="tRNA_endonuc-like_dom_sf"/>
</dbReference>
<dbReference type="RefSeq" id="WP_110400832.1">
    <property type="nucleotide sequence ID" value="NZ_QJJS01000008.1"/>
</dbReference>
<feature type="domain" description="DUF4268" evidence="1">
    <location>
        <begin position="229"/>
        <end position="366"/>
    </location>
</feature>
<dbReference type="Pfam" id="PF14088">
    <property type="entry name" value="DUF4268"/>
    <property type="match status" value="1"/>
</dbReference>
<dbReference type="AlphaFoldDB" id="A0A318HAZ0"/>
<dbReference type="EMBL" id="QJJS01000008">
    <property type="protein sequence ID" value="PXW95891.1"/>
    <property type="molecule type" value="Genomic_DNA"/>
</dbReference>
<keyword evidence="3" id="KW-1185">Reference proteome</keyword>
<comment type="caution">
    <text evidence="2">The sequence shown here is derived from an EMBL/GenBank/DDBJ whole genome shotgun (WGS) entry which is preliminary data.</text>
</comment>
<accession>A0A318HAZ0</accession>
<proteinExistence type="predicted"/>
<evidence type="ECO:0000313" key="2">
    <source>
        <dbReference type="EMBL" id="PXW95891.1"/>
    </source>
</evidence>